<dbReference type="EMBL" id="HBGS01060741">
    <property type="protein sequence ID" value="CAD9489900.1"/>
    <property type="molecule type" value="Transcribed_RNA"/>
</dbReference>
<feature type="region of interest" description="Disordered" evidence="2">
    <location>
        <begin position="154"/>
        <end position="186"/>
    </location>
</feature>
<name>A0A7S2HGD0_9STRA</name>
<evidence type="ECO:0000256" key="1">
    <source>
        <dbReference type="SAM" id="Coils"/>
    </source>
</evidence>
<keyword evidence="1" id="KW-0175">Coiled coil</keyword>
<evidence type="ECO:0000313" key="3">
    <source>
        <dbReference type="EMBL" id="CAD9489900.1"/>
    </source>
</evidence>
<evidence type="ECO:0000256" key="2">
    <source>
        <dbReference type="SAM" id="MobiDB-lite"/>
    </source>
</evidence>
<accession>A0A7S2HGD0</accession>
<proteinExistence type="predicted"/>
<sequence length="215" mass="24441">MSKSGHNDEALTRQMTLVERQKNVKSSDPLKDAQRTFRMIDVRDKNTKQRKVRLEYEINNLQQELDDVNDQLAGMEESSEKCKLDAHARREQMESLTKCISDSADHQYQLCKQISGVKNAQGQIAAKLSRFEASSILEVERGYKVGTGSTWTNSMLQEEKGRRRRTDNSSSSTKKKKQPLPDNLPRLADLVSTLDAGLSSTKMLNSSKRSTYARR</sequence>
<protein>
    <submittedName>
        <fullName evidence="3">Uncharacterized protein</fullName>
    </submittedName>
</protein>
<feature type="coiled-coil region" evidence="1">
    <location>
        <begin position="44"/>
        <end position="78"/>
    </location>
</feature>
<reference evidence="3" key="1">
    <citation type="submission" date="2021-01" db="EMBL/GenBank/DDBJ databases">
        <authorList>
            <person name="Corre E."/>
            <person name="Pelletier E."/>
            <person name="Niang G."/>
            <person name="Scheremetjew M."/>
            <person name="Finn R."/>
            <person name="Kale V."/>
            <person name="Holt S."/>
            <person name="Cochrane G."/>
            <person name="Meng A."/>
            <person name="Brown T."/>
            <person name="Cohen L."/>
        </authorList>
    </citation>
    <scope>NUCLEOTIDE SEQUENCE</scope>
    <source>
        <strain evidence="3">CCMP1381</strain>
    </source>
</reference>
<gene>
    <name evidence="3" type="ORF">DSPE1174_LOCUS31665</name>
</gene>
<dbReference type="AlphaFoldDB" id="A0A7S2HGD0"/>
<organism evidence="3">
    <name type="scientific">Octactis speculum</name>
    <dbReference type="NCBI Taxonomy" id="3111310"/>
    <lineage>
        <taxon>Eukaryota</taxon>
        <taxon>Sar</taxon>
        <taxon>Stramenopiles</taxon>
        <taxon>Ochrophyta</taxon>
        <taxon>Dictyochophyceae</taxon>
        <taxon>Dictyochales</taxon>
        <taxon>Dictyochaceae</taxon>
        <taxon>Octactis</taxon>
    </lineage>
</organism>